<evidence type="ECO:0000256" key="9">
    <source>
        <dbReference type="ARBA" id="ARBA00023239"/>
    </source>
</evidence>
<evidence type="ECO:0000256" key="11">
    <source>
        <dbReference type="NCBIfam" id="TIGR00260"/>
    </source>
</evidence>
<dbReference type="EC" id="4.2.3.1" evidence="4 11"/>
<dbReference type="Gene3D" id="3.90.1380.10">
    <property type="entry name" value="Threonine synthase, N-terminal domain"/>
    <property type="match status" value="1"/>
</dbReference>
<accession>A0A6I4IT81</accession>
<evidence type="ECO:0000259" key="13">
    <source>
        <dbReference type="Pfam" id="PF00291"/>
    </source>
</evidence>
<dbReference type="PROSITE" id="PS00165">
    <property type="entry name" value="DEHYDRATASE_SER_THR"/>
    <property type="match status" value="1"/>
</dbReference>
<feature type="domain" description="Tryptophan synthase beta chain-like PALP" evidence="13">
    <location>
        <begin position="96"/>
        <end position="372"/>
    </location>
</feature>
<comment type="similarity">
    <text evidence="3">Belongs to the threonine synthase family.</text>
</comment>
<dbReference type="InterPro" id="IPR029144">
    <property type="entry name" value="Thr_synth_N"/>
</dbReference>
<dbReference type="Pfam" id="PF00291">
    <property type="entry name" value="PALP"/>
    <property type="match status" value="1"/>
</dbReference>
<keyword evidence="16" id="KW-1185">Reference proteome</keyword>
<dbReference type="Pfam" id="PF14821">
    <property type="entry name" value="Thr_synth_N"/>
    <property type="match status" value="1"/>
</dbReference>
<sequence>MQYYSLNNKEHLVSFQEAVTNGLAPDKGLYFPKEIPKLEASFFDSIESLSHEEIAFEVIQPYIGNEIPEKELKKIISETLSFKFPLVQIENNVFSLELFHGPTMAFKDVGARFMSRCLGYFNKDKDTNNTVLVATSGDTGGAVASGFLGVKGVDVVILYPSKKVSDIQERQLTTLGQNITALEVDGVFDDCQDMVKKAFLDPDLKHKKLTSANSINIARWLPQMFYFFFAYKELKKYNKPIITSCPSGNFGNICAGILAKKMGLPIHHFVATTNANDTVPRFLRDGVYQPKPSIATISNAMDVGNPSNFVRIQEMYTNDLKAFEKDFSSYSYSDEATKEIMQSIYSNSHYIAEPHGAVGYLGLQRALALQPESIGFFLETAHPIKFLDIVEPTLSVTLKIPKQIQTVLNKHKKSIPIKEYAALKEYLSK</sequence>
<evidence type="ECO:0000256" key="5">
    <source>
        <dbReference type="ARBA" id="ARBA00018679"/>
    </source>
</evidence>
<dbReference type="InterPro" id="IPR000634">
    <property type="entry name" value="Ser/Thr_deHydtase_PyrdxlP-BS"/>
</dbReference>
<dbReference type="PANTHER" id="PTHR42690">
    <property type="entry name" value="THREONINE SYNTHASE FAMILY MEMBER"/>
    <property type="match status" value="1"/>
</dbReference>
<evidence type="ECO:0000256" key="6">
    <source>
        <dbReference type="ARBA" id="ARBA00022605"/>
    </source>
</evidence>
<evidence type="ECO:0000256" key="4">
    <source>
        <dbReference type="ARBA" id="ARBA00013028"/>
    </source>
</evidence>
<dbReference type="Gene3D" id="3.40.50.1100">
    <property type="match status" value="2"/>
</dbReference>
<comment type="catalytic activity">
    <reaction evidence="10">
        <text>O-phospho-L-homoserine + H2O = L-threonine + phosphate</text>
        <dbReference type="Rhea" id="RHEA:10840"/>
        <dbReference type="ChEBI" id="CHEBI:15377"/>
        <dbReference type="ChEBI" id="CHEBI:43474"/>
        <dbReference type="ChEBI" id="CHEBI:57590"/>
        <dbReference type="ChEBI" id="CHEBI:57926"/>
        <dbReference type="EC" id="4.2.3.1"/>
    </reaction>
</comment>
<dbReference type="Proteomes" id="UP000431264">
    <property type="component" value="Unassembled WGS sequence"/>
</dbReference>
<name>A0A6I4IT81_9FLAO</name>
<evidence type="ECO:0000256" key="7">
    <source>
        <dbReference type="ARBA" id="ARBA00022697"/>
    </source>
</evidence>
<comment type="caution">
    <text evidence="15">The sequence shown here is derived from an EMBL/GenBank/DDBJ whole genome shotgun (WGS) entry which is preliminary data.</text>
</comment>
<dbReference type="GO" id="GO:0009088">
    <property type="term" value="P:threonine biosynthetic process"/>
    <property type="evidence" value="ECO:0007669"/>
    <property type="project" value="UniProtKB-UniRule"/>
</dbReference>
<dbReference type="PANTHER" id="PTHR42690:SF1">
    <property type="entry name" value="THREONINE SYNTHASE-LIKE 2"/>
    <property type="match status" value="1"/>
</dbReference>
<evidence type="ECO:0000256" key="1">
    <source>
        <dbReference type="ARBA" id="ARBA00001933"/>
    </source>
</evidence>
<dbReference type="NCBIfam" id="TIGR00260">
    <property type="entry name" value="thrC"/>
    <property type="match status" value="1"/>
</dbReference>
<keyword evidence="8 12" id="KW-0663">Pyridoxal phosphate</keyword>
<keyword evidence="9 15" id="KW-0456">Lyase</keyword>
<feature type="modified residue" description="N6-(pyridoxal phosphate)lysine" evidence="12">
    <location>
        <position position="107"/>
    </location>
</feature>
<dbReference type="InterPro" id="IPR036052">
    <property type="entry name" value="TrpB-like_PALP_sf"/>
</dbReference>
<gene>
    <name evidence="15" type="primary">thrC</name>
    <name evidence="15" type="ORF">GOQ30_12725</name>
</gene>
<evidence type="ECO:0000256" key="3">
    <source>
        <dbReference type="ARBA" id="ARBA00005517"/>
    </source>
</evidence>
<reference evidence="16" key="1">
    <citation type="submission" date="2019-05" db="EMBL/GenBank/DDBJ databases">
        <title>Flavobacterium profundi sp. nov., isolated from a deep-sea seamount.</title>
        <authorList>
            <person name="Zhang D.-C."/>
        </authorList>
    </citation>
    <scope>NUCLEOTIDE SEQUENCE [LARGE SCALE GENOMIC DNA]</scope>
    <source>
        <strain evidence="16">TP390</strain>
    </source>
</reference>
<dbReference type="UniPathway" id="UPA00050">
    <property type="reaction ID" value="UER00065"/>
</dbReference>
<dbReference type="SUPFAM" id="SSF53686">
    <property type="entry name" value="Tryptophan synthase beta subunit-like PLP-dependent enzymes"/>
    <property type="match status" value="1"/>
</dbReference>
<dbReference type="InterPro" id="IPR051166">
    <property type="entry name" value="Threonine_Synthase"/>
</dbReference>
<comment type="pathway">
    <text evidence="2">Amino-acid biosynthesis; L-threonine biosynthesis; L-threonine from L-aspartate: step 5/5.</text>
</comment>
<evidence type="ECO:0000256" key="2">
    <source>
        <dbReference type="ARBA" id="ARBA00004979"/>
    </source>
</evidence>
<evidence type="ECO:0000313" key="15">
    <source>
        <dbReference type="EMBL" id="MVO10028.1"/>
    </source>
</evidence>
<dbReference type="GO" id="GO:0004795">
    <property type="term" value="F:threonine synthase activity"/>
    <property type="evidence" value="ECO:0007669"/>
    <property type="project" value="UniProtKB-UniRule"/>
</dbReference>
<dbReference type="AlphaFoldDB" id="A0A6I4IT81"/>
<evidence type="ECO:0000256" key="12">
    <source>
        <dbReference type="PIRSR" id="PIRSR604450-51"/>
    </source>
</evidence>
<evidence type="ECO:0000256" key="10">
    <source>
        <dbReference type="ARBA" id="ARBA00049144"/>
    </source>
</evidence>
<organism evidence="15 16">
    <name type="scientific">Flavobacterium profundi</name>
    <dbReference type="NCBI Taxonomy" id="1774945"/>
    <lineage>
        <taxon>Bacteria</taxon>
        <taxon>Pseudomonadati</taxon>
        <taxon>Bacteroidota</taxon>
        <taxon>Flavobacteriia</taxon>
        <taxon>Flavobacteriales</taxon>
        <taxon>Flavobacteriaceae</taxon>
        <taxon>Flavobacterium</taxon>
    </lineage>
</organism>
<proteinExistence type="inferred from homology"/>
<dbReference type="InterPro" id="IPR004450">
    <property type="entry name" value="Thr_synthase-like"/>
</dbReference>
<dbReference type="GO" id="GO:0030170">
    <property type="term" value="F:pyridoxal phosphate binding"/>
    <property type="evidence" value="ECO:0007669"/>
    <property type="project" value="InterPro"/>
</dbReference>
<dbReference type="OrthoDB" id="9763107at2"/>
<comment type="cofactor">
    <cofactor evidence="1 12">
        <name>pyridoxal 5'-phosphate</name>
        <dbReference type="ChEBI" id="CHEBI:597326"/>
    </cofactor>
</comment>
<keyword evidence="6" id="KW-0028">Amino-acid biosynthesis</keyword>
<dbReference type="InterPro" id="IPR037158">
    <property type="entry name" value="Thr_synth_N_sf"/>
</dbReference>
<evidence type="ECO:0000259" key="14">
    <source>
        <dbReference type="Pfam" id="PF14821"/>
    </source>
</evidence>
<keyword evidence="7" id="KW-0791">Threonine biosynthesis</keyword>
<dbReference type="RefSeq" id="WP_140998412.1">
    <property type="nucleotide sequence ID" value="NZ_VDCZ01000009.1"/>
</dbReference>
<dbReference type="InterPro" id="IPR001926">
    <property type="entry name" value="TrpB-like_PALP"/>
</dbReference>
<feature type="domain" description="Threonine synthase N-terminal" evidence="14">
    <location>
        <begin position="2"/>
        <end position="79"/>
    </location>
</feature>
<protein>
    <recommendedName>
        <fullName evidence="5 11">Threonine synthase</fullName>
        <ecNumber evidence="4 11">4.2.3.1</ecNumber>
    </recommendedName>
</protein>
<dbReference type="EMBL" id="WQLW01000009">
    <property type="protein sequence ID" value="MVO10028.1"/>
    <property type="molecule type" value="Genomic_DNA"/>
</dbReference>
<evidence type="ECO:0000256" key="8">
    <source>
        <dbReference type="ARBA" id="ARBA00022898"/>
    </source>
</evidence>
<evidence type="ECO:0000313" key="16">
    <source>
        <dbReference type="Proteomes" id="UP000431264"/>
    </source>
</evidence>